<dbReference type="EMBL" id="BSNS01000011">
    <property type="protein sequence ID" value="GLQ55424.1"/>
    <property type="molecule type" value="Genomic_DNA"/>
</dbReference>
<keyword evidence="4 6" id="KW-0067">ATP-binding</keyword>
<dbReference type="SUPFAM" id="SSF52540">
    <property type="entry name" value="P-loop containing nucleoside triphosphate hydrolases"/>
    <property type="match status" value="1"/>
</dbReference>
<dbReference type="InterPro" id="IPR017871">
    <property type="entry name" value="ABC_transporter-like_CS"/>
</dbReference>
<comment type="similarity">
    <text evidence="1">Belongs to the ABC transporter superfamily.</text>
</comment>
<dbReference type="RefSeq" id="WP_284340834.1">
    <property type="nucleotide sequence ID" value="NZ_BSNS01000011.1"/>
</dbReference>
<name>A0ABQ5W6J5_9HYPH</name>
<dbReference type="InterPro" id="IPR040582">
    <property type="entry name" value="OB_MalK-like"/>
</dbReference>
<evidence type="ECO:0000256" key="4">
    <source>
        <dbReference type="ARBA" id="ARBA00022840"/>
    </source>
</evidence>
<gene>
    <name evidence="6" type="ORF">GCM10010862_26830</name>
</gene>
<keyword evidence="2" id="KW-0813">Transport</keyword>
<dbReference type="SUPFAM" id="SSF50331">
    <property type="entry name" value="MOP-like"/>
    <property type="match status" value="1"/>
</dbReference>
<dbReference type="InterPro" id="IPR027417">
    <property type="entry name" value="P-loop_NTPase"/>
</dbReference>
<dbReference type="Pfam" id="PF00005">
    <property type="entry name" value="ABC_tran"/>
    <property type="match status" value="1"/>
</dbReference>
<evidence type="ECO:0000256" key="3">
    <source>
        <dbReference type="ARBA" id="ARBA00022741"/>
    </source>
</evidence>
<comment type="caution">
    <text evidence="6">The sequence shown here is derived from an EMBL/GenBank/DDBJ whole genome shotgun (WGS) entry which is preliminary data.</text>
</comment>
<proteinExistence type="inferred from homology"/>
<evidence type="ECO:0000313" key="6">
    <source>
        <dbReference type="EMBL" id="GLQ55424.1"/>
    </source>
</evidence>
<organism evidence="6 7">
    <name type="scientific">Devosia nitrariae</name>
    <dbReference type="NCBI Taxonomy" id="2071872"/>
    <lineage>
        <taxon>Bacteria</taxon>
        <taxon>Pseudomonadati</taxon>
        <taxon>Pseudomonadota</taxon>
        <taxon>Alphaproteobacteria</taxon>
        <taxon>Hyphomicrobiales</taxon>
        <taxon>Devosiaceae</taxon>
        <taxon>Devosia</taxon>
    </lineage>
</organism>
<dbReference type="PROSITE" id="PS00211">
    <property type="entry name" value="ABC_TRANSPORTER_1"/>
    <property type="match status" value="1"/>
</dbReference>
<dbReference type="Gene3D" id="3.40.50.300">
    <property type="entry name" value="P-loop containing nucleotide triphosphate hydrolases"/>
    <property type="match status" value="1"/>
</dbReference>
<evidence type="ECO:0000259" key="5">
    <source>
        <dbReference type="PROSITE" id="PS50893"/>
    </source>
</evidence>
<evidence type="ECO:0000313" key="7">
    <source>
        <dbReference type="Proteomes" id="UP001156691"/>
    </source>
</evidence>
<dbReference type="InterPro" id="IPR047641">
    <property type="entry name" value="ABC_transpr_MalK/UgpC-like"/>
</dbReference>
<reference evidence="7" key="1">
    <citation type="journal article" date="2019" name="Int. J. Syst. Evol. Microbiol.">
        <title>The Global Catalogue of Microorganisms (GCM) 10K type strain sequencing project: providing services to taxonomists for standard genome sequencing and annotation.</title>
        <authorList>
            <consortium name="The Broad Institute Genomics Platform"/>
            <consortium name="The Broad Institute Genome Sequencing Center for Infectious Disease"/>
            <person name="Wu L."/>
            <person name="Ma J."/>
        </authorList>
    </citation>
    <scope>NUCLEOTIDE SEQUENCE [LARGE SCALE GENOMIC DNA]</scope>
    <source>
        <strain evidence="7">NBRC 112416</strain>
    </source>
</reference>
<dbReference type="Gene3D" id="2.40.50.140">
    <property type="entry name" value="Nucleic acid-binding proteins"/>
    <property type="match status" value="1"/>
</dbReference>
<dbReference type="InterPro" id="IPR003439">
    <property type="entry name" value="ABC_transporter-like_ATP-bd"/>
</dbReference>
<dbReference type="PANTHER" id="PTHR43875:SF1">
    <property type="entry name" value="OSMOPROTECTIVE COMPOUNDS UPTAKE ATP-BINDING PROTEIN GGTA"/>
    <property type="match status" value="1"/>
</dbReference>
<dbReference type="PROSITE" id="PS50893">
    <property type="entry name" value="ABC_TRANSPORTER_2"/>
    <property type="match status" value="1"/>
</dbReference>
<dbReference type="NCBIfam" id="NF008653">
    <property type="entry name" value="PRK11650.1"/>
    <property type="match status" value="1"/>
</dbReference>
<dbReference type="Proteomes" id="UP001156691">
    <property type="component" value="Unassembled WGS sequence"/>
</dbReference>
<accession>A0ABQ5W6J5</accession>
<dbReference type="InterPro" id="IPR012340">
    <property type="entry name" value="NA-bd_OB-fold"/>
</dbReference>
<protein>
    <submittedName>
        <fullName evidence="6">Sugar ABC transporter ATP-binding protein</fullName>
    </submittedName>
</protein>
<evidence type="ECO:0000256" key="1">
    <source>
        <dbReference type="ARBA" id="ARBA00005417"/>
    </source>
</evidence>
<dbReference type="InterPro" id="IPR015855">
    <property type="entry name" value="ABC_transpr_MalK-like"/>
</dbReference>
<dbReference type="Pfam" id="PF17912">
    <property type="entry name" value="OB_MalK"/>
    <property type="match status" value="1"/>
</dbReference>
<dbReference type="Gene3D" id="2.40.50.100">
    <property type="match status" value="1"/>
</dbReference>
<dbReference type="InterPro" id="IPR008995">
    <property type="entry name" value="Mo/tungstate-bd_C_term_dom"/>
</dbReference>
<keyword evidence="3" id="KW-0547">Nucleotide-binding</keyword>
<keyword evidence="7" id="KW-1185">Reference proteome</keyword>
<feature type="domain" description="ABC transporter" evidence="5">
    <location>
        <begin position="4"/>
        <end position="234"/>
    </location>
</feature>
<dbReference type="InterPro" id="IPR003593">
    <property type="entry name" value="AAA+_ATPase"/>
</dbReference>
<dbReference type="PANTHER" id="PTHR43875">
    <property type="entry name" value="MALTODEXTRIN IMPORT ATP-BINDING PROTEIN MSMX"/>
    <property type="match status" value="1"/>
</dbReference>
<dbReference type="GO" id="GO:0005524">
    <property type="term" value="F:ATP binding"/>
    <property type="evidence" value="ECO:0007669"/>
    <property type="project" value="UniProtKB-KW"/>
</dbReference>
<evidence type="ECO:0000256" key="2">
    <source>
        <dbReference type="ARBA" id="ARBA00022448"/>
    </source>
</evidence>
<sequence>MAELELSRVSKTYGAFNALRDVSLKIGDGEFAVFVGPSGCGKSTLLRLVAGLDPVSEGQIAIGGNDVTTRQAGQRPVAMVFQNYALYPHMSVYDNIAFPLQMERRSRQEIKQEVARAAQVVQLSTRLQDKPAKLSGGQRQRVAIARAIVRKPGIFLMDEPLSNLDAALRMEMRSELTQLHRRLGSTMVYVTHDQLEAMTMADRIVVLNGGKVEQVGAPMELYHNPANLFVAGFIGSPPMNFIAGVAGSIAGEAMLRVEAPGFGEVTVPYDGSAVRTGDKVTLGIRPEAVTLGDATDDSISFSIVPDIIERLGLHTIVHSESGGRPFTALFNGDPRLRPGEQIHVRVPRTQIYLFDQDGVGRSRQIAA</sequence>
<dbReference type="SMART" id="SM00382">
    <property type="entry name" value="AAA"/>
    <property type="match status" value="1"/>
</dbReference>
<dbReference type="CDD" id="cd03301">
    <property type="entry name" value="ABC_MalK_N"/>
    <property type="match status" value="1"/>
</dbReference>